<protein>
    <submittedName>
        <fullName evidence="1">Uncharacterized protein</fullName>
    </submittedName>
</protein>
<reference evidence="1 2" key="1">
    <citation type="journal article" date="2016" name="Nat. Commun.">
        <title>Extremotolerant tardigrade genome and improved radiotolerance of human cultured cells by tardigrade-unique protein.</title>
        <authorList>
            <person name="Hashimoto T."/>
            <person name="Horikawa D.D."/>
            <person name="Saito Y."/>
            <person name="Kuwahara H."/>
            <person name="Kozuka-Hata H."/>
            <person name="Shin-I T."/>
            <person name="Minakuchi Y."/>
            <person name="Ohishi K."/>
            <person name="Motoyama A."/>
            <person name="Aizu T."/>
            <person name="Enomoto A."/>
            <person name="Kondo K."/>
            <person name="Tanaka S."/>
            <person name="Hara Y."/>
            <person name="Koshikawa S."/>
            <person name="Sagara H."/>
            <person name="Miura T."/>
            <person name="Yokobori S."/>
            <person name="Miyagawa K."/>
            <person name="Suzuki Y."/>
            <person name="Kubo T."/>
            <person name="Oyama M."/>
            <person name="Kohara Y."/>
            <person name="Fujiyama A."/>
            <person name="Arakawa K."/>
            <person name="Katayama T."/>
            <person name="Toyoda A."/>
            <person name="Kunieda T."/>
        </authorList>
    </citation>
    <scope>NUCLEOTIDE SEQUENCE [LARGE SCALE GENOMIC DNA]</scope>
    <source>
        <strain evidence="1 2">YOKOZUNA-1</strain>
    </source>
</reference>
<dbReference type="AlphaFoldDB" id="A0A1D1VMV0"/>
<dbReference type="Proteomes" id="UP000186922">
    <property type="component" value="Unassembled WGS sequence"/>
</dbReference>
<evidence type="ECO:0000313" key="1">
    <source>
        <dbReference type="EMBL" id="GAU99828.1"/>
    </source>
</evidence>
<gene>
    <name evidence="1" type="primary">RvY_10770-1</name>
    <name evidence="1" type="synonym">RvY_10770.1</name>
    <name evidence="1" type="ORF">RvY_10770</name>
</gene>
<organism evidence="1 2">
    <name type="scientific">Ramazzottius varieornatus</name>
    <name type="common">Water bear</name>
    <name type="synonym">Tardigrade</name>
    <dbReference type="NCBI Taxonomy" id="947166"/>
    <lineage>
        <taxon>Eukaryota</taxon>
        <taxon>Metazoa</taxon>
        <taxon>Ecdysozoa</taxon>
        <taxon>Tardigrada</taxon>
        <taxon>Eutardigrada</taxon>
        <taxon>Parachela</taxon>
        <taxon>Hypsibioidea</taxon>
        <taxon>Ramazzottiidae</taxon>
        <taxon>Ramazzottius</taxon>
    </lineage>
</organism>
<dbReference type="EMBL" id="BDGG01000005">
    <property type="protein sequence ID" value="GAU99828.1"/>
    <property type="molecule type" value="Genomic_DNA"/>
</dbReference>
<keyword evidence="2" id="KW-1185">Reference proteome</keyword>
<sequence>MQCELAHRPSQQFCCRLFAVVRVLYATLALVSGYWNGGSSGKNAVFPRMFCESRDCRGKYHPAGSRKFLYLQSKTVPQSSAMMGYNQTISDTSAGVIYWHDEVIRRTIEGIQYRTLIESGDLKQRCLPIDRHPVNKVEKFTTLVDVTPRIILVFEN</sequence>
<comment type="caution">
    <text evidence="1">The sequence shown here is derived from an EMBL/GenBank/DDBJ whole genome shotgun (WGS) entry which is preliminary data.</text>
</comment>
<evidence type="ECO:0000313" key="2">
    <source>
        <dbReference type="Proteomes" id="UP000186922"/>
    </source>
</evidence>
<proteinExistence type="predicted"/>
<name>A0A1D1VMV0_RAMVA</name>
<accession>A0A1D1VMV0</accession>